<dbReference type="AlphaFoldDB" id="A0A9P8I3B0"/>
<feature type="compositionally biased region" description="Low complexity" evidence="1">
    <location>
        <begin position="101"/>
        <end position="117"/>
    </location>
</feature>
<accession>A0A9P8I3B0</accession>
<proteinExistence type="predicted"/>
<dbReference type="Proteomes" id="UP000698800">
    <property type="component" value="Unassembled WGS sequence"/>
</dbReference>
<protein>
    <submittedName>
        <fullName evidence="2">Uncharacterized protein</fullName>
    </submittedName>
</protein>
<feature type="compositionally biased region" description="Basic and acidic residues" evidence="1">
    <location>
        <begin position="508"/>
        <end position="557"/>
    </location>
</feature>
<gene>
    <name evidence="2" type="ORF">FGG08_003934</name>
</gene>
<dbReference type="OrthoDB" id="5477250at2759"/>
<dbReference type="EMBL" id="JAGHQL010000074">
    <property type="protein sequence ID" value="KAH0541586.1"/>
    <property type="molecule type" value="Genomic_DNA"/>
</dbReference>
<evidence type="ECO:0000313" key="3">
    <source>
        <dbReference type="Proteomes" id="UP000698800"/>
    </source>
</evidence>
<feature type="region of interest" description="Disordered" evidence="1">
    <location>
        <begin position="53"/>
        <end position="157"/>
    </location>
</feature>
<reference evidence="2" key="1">
    <citation type="submission" date="2021-03" db="EMBL/GenBank/DDBJ databases">
        <title>Comparative genomics and phylogenomic investigation of the class Geoglossomycetes provide insights into ecological specialization and systematics.</title>
        <authorList>
            <person name="Melie T."/>
            <person name="Pirro S."/>
            <person name="Miller A.N."/>
            <person name="Quandt A."/>
        </authorList>
    </citation>
    <scope>NUCLEOTIDE SEQUENCE</scope>
    <source>
        <strain evidence="2">GBOQ0MN5Z8</strain>
    </source>
</reference>
<keyword evidence="3" id="KW-1185">Reference proteome</keyword>
<feature type="region of interest" description="Disordered" evidence="1">
    <location>
        <begin position="508"/>
        <end position="558"/>
    </location>
</feature>
<feature type="compositionally biased region" description="Acidic residues" evidence="1">
    <location>
        <begin position="131"/>
        <end position="157"/>
    </location>
</feature>
<sequence>MPPKKPTKSSKPSTLDVVSSYDLRKVHIPYIGENGTSSYQPRSAPKKAAVLRESLLTLAKQKQQQRQQARHQTRSAGPAAPGSLTSNQPRQRMSPPKKPQRTQTTSQNVSQSTNQQRMGTHRQGPIQWLVMEEEEEEEEGEEGEEEEGEGEDEDENEDLQLAQDVLKASNKFKNYRMRQTLQKVTNDVRSAYPDDLTTSDVQDHLEDIVENTQLRVDYPIELYIKIYINKVLMKRKSLPDTTRDNFDLSDIENNLAQDLNGLGNSEPISILQRTAFVHAATRKTAQKVHDLNDFGLIEANRILEMVEAAREQHPRSKIALTVEIRASTTTLASKPHPPKRKALEIDEEASSPIPSSPPIVQEKKKKCRTSILEAQQAVRLDRIQLAGDFERQLVDRLVCKDKDCTNQDNFCWPDPMNPKSHFAVTAPQQKSWAQAISTGDATLSAPPIKIYNYWQTTQGAITRESRAPVRRTFQQETAAALGSMKERIEQAQLQNLLATEQDRAAQRMEREEDRRFRREEQEEECWVRREEQEEERRRRKEVDDRVRQQRSEEEIRKHTWTQLPPQYNVQHPLHNHASFPHPTMVPGLYNSGSKPQLSEIYPVARKSSPISGILDDWQILGRFFDFKVHRQLQEVVDKWERIRRIVNDQDWTIADLKEMEDGKSAMYQRALAVGISDGFARYFASELKAFKRIHQVEEKAAQLLAGHVGG</sequence>
<name>A0A9P8I3B0_9PEZI</name>
<evidence type="ECO:0000256" key="1">
    <source>
        <dbReference type="SAM" id="MobiDB-lite"/>
    </source>
</evidence>
<feature type="region of interest" description="Disordered" evidence="1">
    <location>
        <begin position="330"/>
        <end position="362"/>
    </location>
</feature>
<comment type="caution">
    <text evidence="2">The sequence shown here is derived from an EMBL/GenBank/DDBJ whole genome shotgun (WGS) entry which is preliminary data.</text>
</comment>
<evidence type="ECO:0000313" key="2">
    <source>
        <dbReference type="EMBL" id="KAH0541586.1"/>
    </source>
</evidence>
<organism evidence="2 3">
    <name type="scientific">Glutinoglossum americanum</name>
    <dbReference type="NCBI Taxonomy" id="1670608"/>
    <lineage>
        <taxon>Eukaryota</taxon>
        <taxon>Fungi</taxon>
        <taxon>Dikarya</taxon>
        <taxon>Ascomycota</taxon>
        <taxon>Pezizomycotina</taxon>
        <taxon>Geoglossomycetes</taxon>
        <taxon>Geoglossales</taxon>
        <taxon>Geoglossaceae</taxon>
        <taxon>Glutinoglossum</taxon>
    </lineage>
</organism>